<dbReference type="EMBL" id="SMLK01000009">
    <property type="protein sequence ID" value="TFY97106.1"/>
    <property type="molecule type" value="Genomic_DNA"/>
</dbReference>
<comment type="caution">
    <text evidence="1">The sequence shown here is derived from an EMBL/GenBank/DDBJ whole genome shotgun (WGS) entry which is preliminary data.</text>
</comment>
<evidence type="ECO:0000313" key="1">
    <source>
        <dbReference type="EMBL" id="TFY97106.1"/>
    </source>
</evidence>
<dbReference type="RefSeq" id="WP_135251521.1">
    <property type="nucleotide sequence ID" value="NZ_SMLK01000009.1"/>
</dbReference>
<dbReference type="SUPFAM" id="SSF81901">
    <property type="entry name" value="HCP-like"/>
    <property type="match status" value="1"/>
</dbReference>
<protein>
    <submittedName>
        <fullName evidence="1">Sel1 repeat family protein</fullName>
    </submittedName>
</protein>
<dbReference type="OrthoDB" id="8912283at2"/>
<accession>A0A4Z0BCV7</accession>
<reference evidence="1 2" key="1">
    <citation type="submission" date="2019-03" db="EMBL/GenBank/DDBJ databases">
        <title>Ramlibacter sp. 18x22-1, whole genome shotgun sequence.</title>
        <authorList>
            <person name="Zhang X."/>
            <person name="Feng G."/>
            <person name="Zhu H."/>
        </authorList>
    </citation>
    <scope>NUCLEOTIDE SEQUENCE [LARGE SCALE GENOMIC DNA]</scope>
    <source>
        <strain evidence="1 2">18x22-1</strain>
    </source>
</reference>
<proteinExistence type="predicted"/>
<dbReference type="AlphaFoldDB" id="A0A4Z0BCV7"/>
<evidence type="ECO:0000313" key="2">
    <source>
        <dbReference type="Proteomes" id="UP000297839"/>
    </source>
</evidence>
<dbReference type="SMART" id="SM00671">
    <property type="entry name" value="SEL1"/>
    <property type="match status" value="2"/>
</dbReference>
<dbReference type="InterPro" id="IPR052748">
    <property type="entry name" value="ISR_Activator"/>
</dbReference>
<dbReference type="Gene3D" id="1.25.40.10">
    <property type="entry name" value="Tetratricopeptide repeat domain"/>
    <property type="match status" value="1"/>
</dbReference>
<dbReference type="Pfam" id="PF08238">
    <property type="entry name" value="Sel1"/>
    <property type="match status" value="2"/>
</dbReference>
<sequence>MSDLYTMSELVAEAYGRWEAGENKAAFALFARAAQKKQKLAYNSLGYFYDHGIGVRKDKERALYWYRRAARIGDSCAFYNLGLSYLGMQNVRRARYWLEKAAADGDEDASKALGNLKGKLNSSPPVDG</sequence>
<dbReference type="InterPro" id="IPR006597">
    <property type="entry name" value="Sel1-like"/>
</dbReference>
<name>A0A4Z0BCV7_9BURK</name>
<dbReference type="PANTHER" id="PTHR45011">
    <property type="entry name" value="DAP3-BINDING CELL DEATH ENHANCER 1"/>
    <property type="match status" value="1"/>
</dbReference>
<keyword evidence="2" id="KW-1185">Reference proteome</keyword>
<dbReference type="InterPro" id="IPR011990">
    <property type="entry name" value="TPR-like_helical_dom_sf"/>
</dbReference>
<dbReference type="Proteomes" id="UP000297839">
    <property type="component" value="Unassembled WGS sequence"/>
</dbReference>
<dbReference type="PANTHER" id="PTHR45011:SF1">
    <property type="entry name" value="DAP3-BINDING CELL DEATH ENHANCER 1"/>
    <property type="match status" value="1"/>
</dbReference>
<organism evidence="1 2">
    <name type="scientific">Ramlibacter humi</name>
    <dbReference type="NCBI Taxonomy" id="2530451"/>
    <lineage>
        <taxon>Bacteria</taxon>
        <taxon>Pseudomonadati</taxon>
        <taxon>Pseudomonadota</taxon>
        <taxon>Betaproteobacteria</taxon>
        <taxon>Burkholderiales</taxon>
        <taxon>Comamonadaceae</taxon>
        <taxon>Ramlibacter</taxon>
    </lineage>
</organism>
<gene>
    <name evidence="1" type="ORF">EZ216_19800</name>
</gene>